<keyword evidence="1" id="KW-0732">Signal</keyword>
<evidence type="ECO:0000313" key="2">
    <source>
        <dbReference type="EMBL" id="PYH81143.1"/>
    </source>
</evidence>
<dbReference type="RefSeq" id="XP_025491343.1">
    <property type="nucleotide sequence ID" value="XM_025641692.1"/>
</dbReference>
<feature type="chain" id="PRO_5016237960" description="Secreted protein" evidence="1">
    <location>
        <begin position="22"/>
        <end position="129"/>
    </location>
</feature>
<evidence type="ECO:0000313" key="3">
    <source>
        <dbReference type="Proteomes" id="UP000248340"/>
    </source>
</evidence>
<evidence type="ECO:0000256" key="1">
    <source>
        <dbReference type="SAM" id="SignalP"/>
    </source>
</evidence>
<dbReference type="Proteomes" id="UP000248340">
    <property type="component" value="Unassembled WGS sequence"/>
</dbReference>
<accession>A0A319CQR8</accession>
<evidence type="ECO:0008006" key="4">
    <source>
        <dbReference type="Google" id="ProtNLM"/>
    </source>
</evidence>
<organism evidence="2 3">
    <name type="scientific">Aspergillus uvarum CBS 121591</name>
    <dbReference type="NCBI Taxonomy" id="1448315"/>
    <lineage>
        <taxon>Eukaryota</taxon>
        <taxon>Fungi</taxon>
        <taxon>Dikarya</taxon>
        <taxon>Ascomycota</taxon>
        <taxon>Pezizomycotina</taxon>
        <taxon>Eurotiomycetes</taxon>
        <taxon>Eurotiomycetidae</taxon>
        <taxon>Eurotiales</taxon>
        <taxon>Aspergillaceae</taxon>
        <taxon>Aspergillus</taxon>
        <taxon>Aspergillus subgen. Circumdati</taxon>
    </lineage>
</organism>
<dbReference type="AlphaFoldDB" id="A0A319CQR8"/>
<keyword evidence="3" id="KW-1185">Reference proteome</keyword>
<name>A0A319CQR8_9EURO</name>
<dbReference type="GeneID" id="37144434"/>
<protein>
    <recommendedName>
        <fullName evidence="4">Secreted protein</fullName>
    </recommendedName>
</protein>
<reference evidence="2 3" key="1">
    <citation type="submission" date="2016-12" db="EMBL/GenBank/DDBJ databases">
        <title>The genomes of Aspergillus section Nigri reveals drivers in fungal speciation.</title>
        <authorList>
            <consortium name="DOE Joint Genome Institute"/>
            <person name="Vesth T.C."/>
            <person name="Nybo J."/>
            <person name="Theobald S."/>
            <person name="Brandl J."/>
            <person name="Frisvad J.C."/>
            <person name="Nielsen K.F."/>
            <person name="Lyhne E.K."/>
            <person name="Kogle M.E."/>
            <person name="Kuo A."/>
            <person name="Riley R."/>
            <person name="Clum A."/>
            <person name="Nolan M."/>
            <person name="Lipzen A."/>
            <person name="Salamov A."/>
            <person name="Henrissat B."/>
            <person name="Wiebenga A."/>
            <person name="De Vries R.P."/>
            <person name="Grigoriev I.V."/>
            <person name="Mortensen U.H."/>
            <person name="Andersen M.R."/>
            <person name="Baker S.E."/>
        </authorList>
    </citation>
    <scope>NUCLEOTIDE SEQUENCE [LARGE SCALE GENOMIC DNA]</scope>
    <source>
        <strain evidence="2 3">CBS 121591</strain>
    </source>
</reference>
<dbReference type="VEuPathDB" id="FungiDB:BO82DRAFT_95789"/>
<gene>
    <name evidence="2" type="ORF">BO82DRAFT_95789</name>
</gene>
<proteinExistence type="predicted"/>
<feature type="signal peptide" evidence="1">
    <location>
        <begin position="1"/>
        <end position="21"/>
    </location>
</feature>
<sequence>MTHQLLTLIVFRALSSTYSKSREIVNRKKKEKKKKRLLFIGANGDADNFRVCDASGFDHPHRTMPVGTGKPLCCVVPWHSSRTLLPLVKLGLDYQSFVFAVGKVVCGGHGFPVRSTRLSLLIIVTSCWW</sequence>
<dbReference type="EMBL" id="KZ821704">
    <property type="protein sequence ID" value="PYH81143.1"/>
    <property type="molecule type" value="Genomic_DNA"/>
</dbReference>